<reference evidence="12" key="1">
    <citation type="submission" date="2016-06" db="UniProtKB">
        <authorList>
            <consortium name="WormBaseParasite"/>
        </authorList>
    </citation>
    <scope>IDENTIFICATION</scope>
</reference>
<dbReference type="InterPro" id="IPR013083">
    <property type="entry name" value="Znf_RING/FYVE/PHD"/>
</dbReference>
<keyword evidence="4" id="KW-0479">Metal-binding</keyword>
<evidence type="ECO:0000256" key="1">
    <source>
        <dbReference type="ARBA" id="ARBA00000900"/>
    </source>
</evidence>
<dbReference type="GO" id="GO:0008270">
    <property type="term" value="F:zinc ion binding"/>
    <property type="evidence" value="ECO:0007669"/>
    <property type="project" value="UniProtKB-KW"/>
</dbReference>
<gene>
    <name evidence="10" type="ORF">SBAD_LOCUS6832</name>
</gene>
<dbReference type="PANTHER" id="PTHR22996:SF0">
    <property type="entry name" value="RE60872P-RELATED"/>
    <property type="match status" value="1"/>
</dbReference>
<dbReference type="Gene3D" id="3.30.40.10">
    <property type="entry name" value="Zinc/RING finger domain, C3HC4 (zinc finger)"/>
    <property type="match status" value="1"/>
</dbReference>
<evidence type="ECO:0000256" key="3">
    <source>
        <dbReference type="ARBA" id="ARBA00022679"/>
    </source>
</evidence>
<evidence type="ECO:0000256" key="4">
    <source>
        <dbReference type="ARBA" id="ARBA00022723"/>
    </source>
</evidence>
<dbReference type="Proteomes" id="UP000270296">
    <property type="component" value="Unassembled WGS sequence"/>
</dbReference>
<evidence type="ECO:0000313" key="11">
    <source>
        <dbReference type="Proteomes" id="UP000270296"/>
    </source>
</evidence>
<proteinExistence type="predicted"/>
<dbReference type="SMART" id="SM00184">
    <property type="entry name" value="RING"/>
    <property type="match status" value="1"/>
</dbReference>
<dbReference type="WBParaSite" id="SBAD_0000709501-mRNA-1">
    <property type="protein sequence ID" value="SBAD_0000709501-mRNA-1"/>
    <property type="gene ID" value="SBAD_0000709501"/>
</dbReference>
<feature type="domain" description="RING-type" evidence="9">
    <location>
        <begin position="276"/>
        <end position="315"/>
    </location>
</feature>
<organism evidence="12">
    <name type="scientific">Soboliphyme baturini</name>
    <dbReference type="NCBI Taxonomy" id="241478"/>
    <lineage>
        <taxon>Eukaryota</taxon>
        <taxon>Metazoa</taxon>
        <taxon>Ecdysozoa</taxon>
        <taxon>Nematoda</taxon>
        <taxon>Enoplea</taxon>
        <taxon>Dorylaimia</taxon>
        <taxon>Dioctophymatida</taxon>
        <taxon>Dioctophymatoidea</taxon>
        <taxon>Soboliphymatidae</taxon>
        <taxon>Soboliphyme</taxon>
    </lineage>
</organism>
<dbReference type="AlphaFoldDB" id="A0A183IT85"/>
<reference evidence="10 11" key="2">
    <citation type="submission" date="2018-11" db="EMBL/GenBank/DDBJ databases">
        <authorList>
            <consortium name="Pathogen Informatics"/>
        </authorList>
    </citation>
    <scope>NUCLEOTIDE SEQUENCE [LARGE SCALE GENOMIC DNA]</scope>
</reference>
<dbReference type="SUPFAM" id="SSF57850">
    <property type="entry name" value="RING/U-box"/>
    <property type="match status" value="1"/>
</dbReference>
<dbReference type="EMBL" id="UZAM01010080">
    <property type="protein sequence ID" value="VDP10922.1"/>
    <property type="molecule type" value="Genomic_DNA"/>
</dbReference>
<dbReference type="OrthoDB" id="10014838at2759"/>
<dbReference type="Pfam" id="PF13920">
    <property type="entry name" value="zf-C3HC4_3"/>
    <property type="match status" value="1"/>
</dbReference>
<evidence type="ECO:0000313" key="10">
    <source>
        <dbReference type="EMBL" id="VDP10922.1"/>
    </source>
</evidence>
<dbReference type="PROSITE" id="PS50089">
    <property type="entry name" value="ZF_RING_2"/>
    <property type="match status" value="1"/>
</dbReference>
<dbReference type="GO" id="GO:0061630">
    <property type="term" value="F:ubiquitin protein ligase activity"/>
    <property type="evidence" value="ECO:0007669"/>
    <property type="project" value="UniProtKB-EC"/>
</dbReference>
<dbReference type="EC" id="2.3.2.27" evidence="2"/>
<keyword evidence="7" id="KW-0862">Zinc</keyword>
<keyword evidence="6" id="KW-0833">Ubl conjugation pathway</keyword>
<dbReference type="GO" id="GO:0005737">
    <property type="term" value="C:cytoplasm"/>
    <property type="evidence" value="ECO:0007669"/>
    <property type="project" value="TreeGrafter"/>
</dbReference>
<evidence type="ECO:0000256" key="8">
    <source>
        <dbReference type="PROSITE-ProRule" id="PRU00175"/>
    </source>
</evidence>
<dbReference type="InterPro" id="IPR001841">
    <property type="entry name" value="Znf_RING"/>
</dbReference>
<dbReference type="PANTHER" id="PTHR22996">
    <property type="entry name" value="MAHOGUNIN"/>
    <property type="match status" value="1"/>
</dbReference>
<accession>A0A183IT85</accession>
<keyword evidence="3" id="KW-0808">Transferase</keyword>
<evidence type="ECO:0000256" key="5">
    <source>
        <dbReference type="ARBA" id="ARBA00022771"/>
    </source>
</evidence>
<dbReference type="InterPro" id="IPR045194">
    <property type="entry name" value="MGRN1/RNF157-like"/>
</dbReference>
<protein>
    <recommendedName>
        <fullName evidence="2">RING-type E3 ubiquitin transferase</fullName>
        <ecNumber evidence="2">2.3.2.27</ecNumber>
    </recommendedName>
</protein>
<evidence type="ECO:0000256" key="7">
    <source>
        <dbReference type="ARBA" id="ARBA00022833"/>
    </source>
</evidence>
<keyword evidence="5 8" id="KW-0863">Zinc-finger</keyword>
<comment type="catalytic activity">
    <reaction evidence="1">
        <text>S-ubiquitinyl-[E2 ubiquitin-conjugating enzyme]-L-cysteine + [acceptor protein]-L-lysine = [E2 ubiquitin-conjugating enzyme]-L-cysteine + N(6)-ubiquitinyl-[acceptor protein]-L-lysine.</text>
        <dbReference type="EC" id="2.3.2.27"/>
    </reaction>
</comment>
<evidence type="ECO:0000313" key="12">
    <source>
        <dbReference type="WBParaSite" id="SBAD_0000709501-mRNA-1"/>
    </source>
</evidence>
<evidence type="ECO:0000256" key="6">
    <source>
        <dbReference type="ARBA" id="ARBA00022786"/>
    </source>
</evidence>
<evidence type="ECO:0000259" key="9">
    <source>
        <dbReference type="PROSITE" id="PS50089"/>
    </source>
</evidence>
<dbReference type="GO" id="GO:0016567">
    <property type="term" value="P:protein ubiquitination"/>
    <property type="evidence" value="ECO:0007669"/>
    <property type="project" value="TreeGrafter"/>
</dbReference>
<keyword evidence="11" id="KW-1185">Reference proteome</keyword>
<sequence length="362" mass="41261">MGAFLGRQRQSPDEDIESPVFCYKYPPKTGSYFGTHFMLGDERFETMQPESFLFGENCDLNFLGSKPVQFPYLPRVVARPLNCLIAIRRDSLKFVRVSSEGDSQDESSDFSCQYNIEFVFDCDVPCTITIYYFATEIITSKGLSYVSAHPDMTSSPYRYDVGCNQLFCHPEHFFNPPDYKPEEMNYDPNLEIIPVVIHCVEETENHSAPQSHSTFATIERSTEEHSLILKPLKQKLFIDNVCYLLQEVYGVENKSQTGSMDVATTSNDFDESGVECVVCMSEWRDTLILPCRHLCLCNICAETLRYKASNCPICRSPFRALLQIKSVRKLRPSSAPMLSLSENAEKVYDANILAFSTHKSRI</sequence>
<dbReference type="Pfam" id="PF26192">
    <property type="entry name" value="RNF157-like_N"/>
    <property type="match status" value="1"/>
</dbReference>
<dbReference type="FunFam" id="3.30.40.10:FF:000013">
    <property type="entry name" value="E3 ubiquitin-protein ligase MGRN1 isoform 1"/>
    <property type="match status" value="1"/>
</dbReference>
<dbReference type="InterPro" id="IPR058981">
    <property type="entry name" value="MGRN1/RNF157-like_N"/>
</dbReference>
<evidence type="ECO:0000256" key="2">
    <source>
        <dbReference type="ARBA" id="ARBA00012483"/>
    </source>
</evidence>
<name>A0A183IT85_9BILA</name>